<accession>A0A0S4LAU3</accession>
<reference evidence="2" key="1">
    <citation type="submission" date="2015-10" db="EMBL/GenBank/DDBJ databases">
        <authorList>
            <person name="Luecker S."/>
            <person name="Luecker S."/>
        </authorList>
    </citation>
    <scope>NUCLEOTIDE SEQUENCE [LARGE SCALE GENOMIC DNA]</scope>
</reference>
<sequence>MAQRTVDRSTGFLVLSMNRRGPPCSLLNALRNLPTLTEEPFDVTIGYNHSPMPTHGSPHCLPSDSFF</sequence>
<proteinExistence type="predicted"/>
<dbReference type="STRING" id="1742973.COMA2_150013"/>
<name>A0A0S4LAU3_9BACT</name>
<protein>
    <submittedName>
        <fullName evidence="1">Uncharacterized protein</fullName>
    </submittedName>
</protein>
<dbReference type="Proteomes" id="UP000198736">
    <property type="component" value="Unassembled WGS sequence"/>
</dbReference>
<evidence type="ECO:0000313" key="1">
    <source>
        <dbReference type="EMBL" id="CUS33918.1"/>
    </source>
</evidence>
<gene>
    <name evidence="1" type="ORF">COMA2_150013</name>
</gene>
<evidence type="ECO:0000313" key="2">
    <source>
        <dbReference type="Proteomes" id="UP000198736"/>
    </source>
</evidence>
<dbReference type="EMBL" id="CZPZ01000007">
    <property type="protein sequence ID" value="CUS33918.1"/>
    <property type="molecule type" value="Genomic_DNA"/>
</dbReference>
<dbReference type="AlphaFoldDB" id="A0A0S4LAU3"/>
<organism evidence="1 2">
    <name type="scientific">Candidatus Nitrospira nitrificans</name>
    <dbReference type="NCBI Taxonomy" id="1742973"/>
    <lineage>
        <taxon>Bacteria</taxon>
        <taxon>Pseudomonadati</taxon>
        <taxon>Nitrospirota</taxon>
        <taxon>Nitrospiria</taxon>
        <taxon>Nitrospirales</taxon>
        <taxon>Nitrospiraceae</taxon>
        <taxon>Nitrospira</taxon>
    </lineage>
</organism>
<keyword evidence="2" id="KW-1185">Reference proteome</keyword>